<dbReference type="InterPro" id="IPR011041">
    <property type="entry name" value="Quinoprot_gluc/sorb_DH_b-prop"/>
</dbReference>
<comment type="caution">
    <text evidence="1">The sequence shown here is derived from an EMBL/GenBank/DDBJ whole genome shotgun (WGS) entry which is preliminary data.</text>
</comment>
<gene>
    <name evidence="1" type="ORF">CN97_05015</name>
</gene>
<dbReference type="OrthoDB" id="9770043at2"/>
<proteinExistence type="predicted"/>
<evidence type="ECO:0000313" key="2">
    <source>
        <dbReference type="Proteomes" id="UP000028826"/>
    </source>
</evidence>
<name>A0A086YBZ2_9RHOB</name>
<dbReference type="Gene3D" id="2.120.10.30">
    <property type="entry name" value="TolB, C-terminal domain"/>
    <property type="match status" value="1"/>
</dbReference>
<dbReference type="PANTHER" id="PTHR19328">
    <property type="entry name" value="HEDGEHOG-INTERACTING PROTEIN"/>
    <property type="match status" value="1"/>
</dbReference>
<dbReference type="SUPFAM" id="SSF50952">
    <property type="entry name" value="Soluble quinoprotein glucose dehydrogenase"/>
    <property type="match status" value="1"/>
</dbReference>
<keyword evidence="2" id="KW-1185">Reference proteome</keyword>
<dbReference type="eggNOG" id="COG2133">
    <property type="taxonomic scope" value="Bacteria"/>
</dbReference>
<dbReference type="InterPro" id="IPR012938">
    <property type="entry name" value="Glc/Sorbosone_DH"/>
</dbReference>
<protein>
    <submittedName>
        <fullName evidence="1">Uncharacterized protein</fullName>
    </submittedName>
</protein>
<sequence>MTRPNRPLAMFAAGLAFATAPAAIAATMQTSAGPVGVTAVATDLDEPWGFAFLPDGSFLVTERSGRLTLHDGNGATTVVAGGPDVVARGQGGLLDVMIPRDFAESREVFLTYAGREGSGTGTALAAGTLSADGTRLENLRVLFQAPGVDGNGHFGSRVVEAPDGHLFLTTGDRQKFDPAQDMSRIEGKVLRLNRDGSVPADNPFVDEDGARPEIWSLGHRNIQGAAIDGSGQLWVNEHGAKGGDEVNRVERGKNYGWPVISYGVHYNGSEIGQGTERGGMEQPVLFWDPSMAPSGYAIHSGEMFSDWEGDHFIGSLKFDYIARLDPQNGFAEERLKSPETARVRAVEVAPDGSIWFASVGDGAIYRMAPQSAGSQ</sequence>
<dbReference type="InterPro" id="IPR011042">
    <property type="entry name" value="6-blade_b-propeller_TolB-like"/>
</dbReference>
<dbReference type="STRING" id="195105.CN97_05015"/>
<dbReference type="Pfam" id="PF07995">
    <property type="entry name" value="GSDH"/>
    <property type="match status" value="1"/>
</dbReference>
<dbReference type="RefSeq" id="WP_035706833.1">
    <property type="nucleotide sequence ID" value="NZ_CAMIFG010000212.1"/>
</dbReference>
<dbReference type="AlphaFoldDB" id="A0A086YBZ2"/>
<organism evidence="1 2">
    <name type="scientific">Haematobacter massiliensis</name>
    <dbReference type="NCBI Taxonomy" id="195105"/>
    <lineage>
        <taxon>Bacteria</taxon>
        <taxon>Pseudomonadati</taxon>
        <taxon>Pseudomonadota</taxon>
        <taxon>Alphaproteobacteria</taxon>
        <taxon>Rhodobacterales</taxon>
        <taxon>Paracoccaceae</taxon>
        <taxon>Haematobacter</taxon>
    </lineage>
</organism>
<dbReference type="Proteomes" id="UP000028826">
    <property type="component" value="Unassembled WGS sequence"/>
</dbReference>
<dbReference type="EMBL" id="JGYG01000001">
    <property type="protein sequence ID" value="KFI31792.1"/>
    <property type="molecule type" value="Genomic_DNA"/>
</dbReference>
<dbReference type="PANTHER" id="PTHR19328:SF75">
    <property type="entry name" value="ALDOSE SUGAR DEHYDROGENASE YLII"/>
    <property type="match status" value="1"/>
</dbReference>
<accession>A0A086YBZ2</accession>
<evidence type="ECO:0000313" key="1">
    <source>
        <dbReference type="EMBL" id="KFI31792.1"/>
    </source>
</evidence>
<reference evidence="1 2" key="1">
    <citation type="submission" date="2014-03" db="EMBL/GenBank/DDBJ databases">
        <title>Genome of Haematobacter massiliensis CCUG 47968.</title>
        <authorList>
            <person name="Wang D."/>
            <person name="Wang G."/>
        </authorList>
    </citation>
    <scope>NUCLEOTIDE SEQUENCE [LARGE SCALE GENOMIC DNA]</scope>
    <source>
        <strain evidence="1 2">CCUG 47968</strain>
    </source>
</reference>